<dbReference type="PANTHER" id="PTHR47455:SF1">
    <property type="entry name" value="GUANYLATE CYCLASE DOMAIN-CONTAINING PROTEIN"/>
    <property type="match status" value="1"/>
</dbReference>
<gene>
    <name evidence="3" type="ORF">AK812_SmicGene31306</name>
</gene>
<evidence type="ECO:0000256" key="1">
    <source>
        <dbReference type="SAM" id="MobiDB-lite"/>
    </source>
</evidence>
<feature type="region of interest" description="Disordered" evidence="1">
    <location>
        <begin position="1"/>
        <end position="22"/>
    </location>
</feature>
<keyword evidence="4" id="KW-1185">Reference proteome</keyword>
<proteinExistence type="predicted"/>
<comment type="caution">
    <text evidence="3">The sequence shown here is derived from an EMBL/GenBank/DDBJ whole genome shotgun (WGS) entry which is preliminary data.</text>
</comment>
<evidence type="ECO:0000256" key="2">
    <source>
        <dbReference type="SAM" id="Phobius"/>
    </source>
</evidence>
<sequence>MAYAQRDGLASSDITPHTESGLHDVEAEEFKIGVAARLRPADAKDASEEGVVLPLHQKATTVSIAPEDVPEEQAQQGPVEYLARNRIRNYSKSVHLQSKMKTSFVRDDADELDGTDTWRYYALVAEKEVENSKLVEAQLAEGSEAAPQPSLTYLSHTVCDAIEQGIICKEDFPRAILEDKHSKYNASKAKIEMLTEQLGNARHITAHKDELNQRGHGGDVLKFSGDALTILWRVEDEGTLPPVSKADATSRQVAELVEAAVVPISGPWKKRASGRAGAPGHEKVGAKKSRSSFGATPVPGVVLTLHVGVGFGPLTLLQLGGVLDRWEFCAAGQPLEEAVNRAEVAIAEPLAHSGETVVSPSVQEAGFPEQPGFALLTSTAAPLGSCKSQGKSSSAYSSQMQDDSSQEAWIAGALIFILLAMDVLVMSHILWALYPIARNLSQTSVEALILGPGLNL</sequence>
<keyword evidence="2" id="KW-0812">Transmembrane</keyword>
<dbReference type="PANTHER" id="PTHR47455">
    <property type="entry name" value="ADENYLYL CYCLASE BETA"/>
    <property type="match status" value="1"/>
</dbReference>
<evidence type="ECO:0000313" key="3">
    <source>
        <dbReference type="EMBL" id="OLP87468.1"/>
    </source>
</evidence>
<dbReference type="EMBL" id="LSRX01000859">
    <property type="protein sequence ID" value="OLP87468.1"/>
    <property type="molecule type" value="Genomic_DNA"/>
</dbReference>
<dbReference type="Gene3D" id="3.30.70.1230">
    <property type="entry name" value="Nucleotide cyclase"/>
    <property type="match status" value="1"/>
</dbReference>
<feature type="transmembrane region" description="Helical" evidence="2">
    <location>
        <begin position="408"/>
        <end position="434"/>
    </location>
</feature>
<reference evidence="3 4" key="1">
    <citation type="submission" date="2016-02" db="EMBL/GenBank/DDBJ databases">
        <title>Genome analysis of coral dinoflagellate symbionts highlights evolutionary adaptations to a symbiotic lifestyle.</title>
        <authorList>
            <person name="Aranda M."/>
            <person name="Li Y."/>
            <person name="Liew Y.J."/>
            <person name="Baumgarten S."/>
            <person name="Simakov O."/>
            <person name="Wilson M."/>
            <person name="Piel J."/>
            <person name="Ashoor H."/>
            <person name="Bougouffa S."/>
            <person name="Bajic V.B."/>
            <person name="Ryu T."/>
            <person name="Ravasi T."/>
            <person name="Bayer T."/>
            <person name="Micklem G."/>
            <person name="Kim H."/>
            <person name="Bhak J."/>
            <person name="Lajeunesse T.C."/>
            <person name="Voolstra C.R."/>
        </authorList>
    </citation>
    <scope>NUCLEOTIDE SEQUENCE [LARGE SCALE GENOMIC DNA]</scope>
    <source>
        <strain evidence="3 4">CCMP2467</strain>
    </source>
</reference>
<organism evidence="3 4">
    <name type="scientific">Symbiodinium microadriaticum</name>
    <name type="common">Dinoflagellate</name>
    <name type="synonym">Zooxanthella microadriatica</name>
    <dbReference type="NCBI Taxonomy" id="2951"/>
    <lineage>
        <taxon>Eukaryota</taxon>
        <taxon>Sar</taxon>
        <taxon>Alveolata</taxon>
        <taxon>Dinophyceae</taxon>
        <taxon>Suessiales</taxon>
        <taxon>Symbiodiniaceae</taxon>
        <taxon>Symbiodinium</taxon>
    </lineage>
</organism>
<dbReference type="InterPro" id="IPR029787">
    <property type="entry name" value="Nucleotide_cyclase"/>
</dbReference>
<keyword evidence="2" id="KW-1133">Transmembrane helix</keyword>
<dbReference type="AlphaFoldDB" id="A0A1Q9CX24"/>
<evidence type="ECO:0000313" key="4">
    <source>
        <dbReference type="Proteomes" id="UP000186817"/>
    </source>
</evidence>
<accession>A0A1Q9CX24</accession>
<feature type="region of interest" description="Disordered" evidence="1">
    <location>
        <begin position="270"/>
        <end position="291"/>
    </location>
</feature>
<name>A0A1Q9CX24_SYMMI</name>
<keyword evidence="2" id="KW-0472">Membrane</keyword>
<dbReference type="Proteomes" id="UP000186817">
    <property type="component" value="Unassembled WGS sequence"/>
</dbReference>
<dbReference type="OrthoDB" id="445857at2759"/>
<protein>
    <submittedName>
        <fullName evidence="3">Uncharacterized protein</fullName>
    </submittedName>
</protein>